<dbReference type="InterPro" id="IPR007110">
    <property type="entry name" value="Ig-like_dom"/>
</dbReference>
<evidence type="ECO:0000256" key="1">
    <source>
        <dbReference type="ARBA" id="ARBA00004236"/>
    </source>
</evidence>
<keyword evidence="8" id="KW-1064">Adaptive immunity</keyword>
<sequence length="135" mass="15027">MLLTVPMLILWMQISQINGQEIQQNPQFLLLQEGEDFTVYCNSSVTLNGLRWYRQRPGSGPVLLITLLKGGEEKQKRLTARFGEARKDSSLHVEASQIADAGTYFCTGAQCSQSTCDLTPNLAVELQEQPLLISP</sequence>
<organism evidence="11 12">
    <name type="scientific">Ailuropoda melanoleuca</name>
    <name type="common">Giant panda</name>
    <dbReference type="NCBI Taxonomy" id="9646"/>
    <lineage>
        <taxon>Eukaryota</taxon>
        <taxon>Metazoa</taxon>
        <taxon>Chordata</taxon>
        <taxon>Craniata</taxon>
        <taxon>Vertebrata</taxon>
        <taxon>Euteleostomi</taxon>
        <taxon>Mammalia</taxon>
        <taxon>Eutheria</taxon>
        <taxon>Laurasiatheria</taxon>
        <taxon>Carnivora</taxon>
        <taxon>Caniformia</taxon>
        <taxon>Ursidae</taxon>
        <taxon>Ailuropoda</taxon>
    </lineage>
</organism>
<dbReference type="SUPFAM" id="SSF48726">
    <property type="entry name" value="Immunoglobulin"/>
    <property type="match status" value="1"/>
</dbReference>
<evidence type="ECO:0000256" key="7">
    <source>
        <dbReference type="ARBA" id="ARBA00038651"/>
    </source>
</evidence>
<comment type="subunit">
    <text evidence="7">Alpha-beta TR is a heterodimer composed of an alpha and beta chain; disulfide-linked. The alpha-beta TR is associated with the transmembrane signaling CD3 coreceptor proteins to form the TR-CD3 (TcR or TCR). The assembly of alpha-beta TR heterodimers with CD3 occurs in the endoplasmic reticulum where a single alpha-beta TR heterodimer associates with one CD3D-CD3E heterodimer, one CD3G-CD3E heterodimer and one CD247 homodimer forming a stable octameric structure. CD3D-CD3E and CD3G-CD3E heterodimers preferentially associate with TR alpha and TR beta chains, respectively. The association of the CD247 homodimer is the last step of TcR assembly in the endoplasmic reticulum and is required for transport to the cell surface.</text>
</comment>
<keyword evidence="2" id="KW-1003">Cell membrane</keyword>
<evidence type="ECO:0000313" key="11">
    <source>
        <dbReference type="Ensembl" id="ENSAMEP00000029363.1"/>
    </source>
</evidence>
<dbReference type="PANTHER" id="PTHR19339:SF2">
    <property type="entry name" value="T CELL RECEPTOR ALPHA VARIABLE 22"/>
    <property type="match status" value="1"/>
</dbReference>
<comment type="subcellular location">
    <subcellularLocation>
        <location evidence="1">Cell membrane</location>
    </subcellularLocation>
</comment>
<evidence type="ECO:0000256" key="8">
    <source>
        <dbReference type="ARBA" id="ARBA00043266"/>
    </source>
</evidence>
<dbReference type="Proteomes" id="UP000008912">
    <property type="component" value="Unassembled WGS sequence"/>
</dbReference>
<reference evidence="11" key="2">
    <citation type="submission" date="2025-08" db="UniProtKB">
        <authorList>
            <consortium name="Ensembl"/>
        </authorList>
    </citation>
    <scope>IDENTIFICATION</scope>
</reference>
<keyword evidence="5" id="KW-1015">Disulfide bond</keyword>
<keyword evidence="3 9" id="KW-0732">Signal</keyword>
<feature type="domain" description="Ig-like" evidence="10">
    <location>
        <begin position="6"/>
        <end position="123"/>
    </location>
</feature>
<dbReference type="GeneTree" id="ENSGT00940000153130"/>
<keyword evidence="6" id="KW-0325">Glycoprotein</keyword>
<evidence type="ECO:0000256" key="2">
    <source>
        <dbReference type="ARBA" id="ARBA00022475"/>
    </source>
</evidence>
<dbReference type="InParanoid" id="A0A7N5JS04"/>
<dbReference type="InterPro" id="IPR013783">
    <property type="entry name" value="Ig-like_fold"/>
</dbReference>
<evidence type="ECO:0000259" key="10">
    <source>
        <dbReference type="PROSITE" id="PS50835"/>
    </source>
</evidence>
<dbReference type="SMART" id="SM00406">
    <property type="entry name" value="IGv"/>
    <property type="match status" value="1"/>
</dbReference>
<evidence type="ECO:0000256" key="3">
    <source>
        <dbReference type="ARBA" id="ARBA00022729"/>
    </source>
</evidence>
<keyword evidence="12" id="KW-1185">Reference proteome</keyword>
<accession>A0A7N5JS04</accession>
<dbReference type="InterPro" id="IPR051896">
    <property type="entry name" value="TCR_alpha_variable"/>
</dbReference>
<dbReference type="PANTHER" id="PTHR19339">
    <property type="entry name" value="T CELL RECEPTOR ALPHA VARIABLE 39"/>
    <property type="match status" value="1"/>
</dbReference>
<name>A0A7N5JS04_AILME</name>
<dbReference type="SMART" id="SM00409">
    <property type="entry name" value="IG"/>
    <property type="match status" value="1"/>
</dbReference>
<feature type="signal peptide" evidence="9">
    <location>
        <begin position="1"/>
        <end position="19"/>
    </location>
</feature>
<dbReference type="Gene3D" id="2.60.40.10">
    <property type="entry name" value="Immunoglobulins"/>
    <property type="match status" value="1"/>
</dbReference>
<dbReference type="PROSITE" id="PS50835">
    <property type="entry name" value="IG_LIKE"/>
    <property type="match status" value="1"/>
</dbReference>
<reference evidence="11" key="3">
    <citation type="submission" date="2025-09" db="UniProtKB">
        <authorList>
            <consortium name="Ensembl"/>
        </authorList>
    </citation>
    <scope>IDENTIFICATION</scope>
</reference>
<evidence type="ECO:0000256" key="9">
    <source>
        <dbReference type="SAM" id="SignalP"/>
    </source>
</evidence>
<evidence type="ECO:0000256" key="4">
    <source>
        <dbReference type="ARBA" id="ARBA00023136"/>
    </source>
</evidence>
<dbReference type="InterPro" id="IPR036179">
    <property type="entry name" value="Ig-like_dom_sf"/>
</dbReference>
<evidence type="ECO:0000313" key="12">
    <source>
        <dbReference type="Proteomes" id="UP000008912"/>
    </source>
</evidence>
<reference evidence="11 12" key="1">
    <citation type="journal article" date="2010" name="Nature">
        <title>The sequence and de novo assembly of the giant panda genome.</title>
        <authorList>
            <person name="Li R."/>
            <person name="Fan W."/>
            <person name="Tian G."/>
            <person name="Zhu H."/>
            <person name="He L."/>
            <person name="Cai J."/>
            <person name="Huang Q."/>
            <person name="Cai Q."/>
            <person name="Li B."/>
            <person name="Bai Y."/>
            <person name="Zhang Z."/>
            <person name="Zhang Y."/>
            <person name="Wang W."/>
            <person name="Li J."/>
            <person name="Wei F."/>
            <person name="Li H."/>
            <person name="Jian M."/>
            <person name="Li J."/>
            <person name="Zhang Z."/>
            <person name="Nielsen R."/>
            <person name="Li D."/>
            <person name="Gu W."/>
            <person name="Yang Z."/>
            <person name="Xuan Z."/>
            <person name="Ryder O.A."/>
            <person name="Leung F.C."/>
            <person name="Zhou Y."/>
            <person name="Cao J."/>
            <person name="Sun X."/>
            <person name="Fu Y."/>
            <person name="Fang X."/>
            <person name="Guo X."/>
            <person name="Wang B."/>
            <person name="Hou R."/>
            <person name="Shen F."/>
            <person name="Mu B."/>
            <person name="Ni P."/>
            <person name="Lin R."/>
            <person name="Qian W."/>
            <person name="Wang G."/>
            <person name="Yu C."/>
            <person name="Nie W."/>
            <person name="Wang J."/>
            <person name="Wu Z."/>
            <person name="Liang H."/>
            <person name="Min J."/>
            <person name="Wu Q."/>
            <person name="Cheng S."/>
            <person name="Ruan J."/>
            <person name="Wang M."/>
            <person name="Shi Z."/>
            <person name="Wen M."/>
            <person name="Liu B."/>
            <person name="Ren X."/>
            <person name="Zheng H."/>
            <person name="Dong D."/>
            <person name="Cook K."/>
            <person name="Shan G."/>
            <person name="Zhang H."/>
            <person name="Kosiol C."/>
            <person name="Xie X."/>
            <person name="Lu Z."/>
            <person name="Zheng H."/>
            <person name="Li Y."/>
            <person name="Steiner C.C."/>
            <person name="Lam T.T."/>
            <person name="Lin S."/>
            <person name="Zhang Q."/>
            <person name="Li G."/>
            <person name="Tian J."/>
            <person name="Gong T."/>
            <person name="Liu H."/>
            <person name="Zhang D."/>
            <person name="Fang L."/>
            <person name="Ye C."/>
            <person name="Zhang J."/>
            <person name="Hu W."/>
            <person name="Xu A."/>
            <person name="Ren Y."/>
            <person name="Zhang G."/>
            <person name="Bruford M.W."/>
            <person name="Li Q."/>
            <person name="Ma L."/>
            <person name="Guo Y."/>
            <person name="An N."/>
            <person name="Hu Y."/>
            <person name="Zheng Y."/>
            <person name="Shi Y."/>
            <person name="Li Z."/>
            <person name="Liu Q."/>
            <person name="Chen Y."/>
            <person name="Zhao J."/>
            <person name="Qu N."/>
            <person name="Zhao S."/>
            <person name="Tian F."/>
            <person name="Wang X."/>
            <person name="Wang H."/>
            <person name="Xu L."/>
            <person name="Liu X."/>
            <person name="Vinar T."/>
            <person name="Wang Y."/>
            <person name="Lam T.W."/>
            <person name="Yiu S.M."/>
            <person name="Liu S."/>
            <person name="Zhang H."/>
            <person name="Li D."/>
            <person name="Huang Y."/>
            <person name="Wang X."/>
            <person name="Yang G."/>
            <person name="Jiang Z."/>
            <person name="Wang J."/>
            <person name="Qin N."/>
            <person name="Li L."/>
            <person name="Li J."/>
            <person name="Bolund L."/>
            <person name="Kristiansen K."/>
            <person name="Wong G.K."/>
            <person name="Olson M."/>
            <person name="Zhang X."/>
            <person name="Li S."/>
            <person name="Yang H."/>
            <person name="Wang J."/>
            <person name="Wang J."/>
        </authorList>
    </citation>
    <scope>NUCLEOTIDE SEQUENCE [LARGE SCALE GENOMIC DNA]</scope>
</reference>
<keyword evidence="8" id="KW-1279">T cell receptor</keyword>
<feature type="chain" id="PRO_5030656247" description="Ig-like domain-containing protein" evidence="9">
    <location>
        <begin position="20"/>
        <end position="135"/>
    </location>
</feature>
<evidence type="ECO:0000256" key="5">
    <source>
        <dbReference type="ARBA" id="ARBA00023157"/>
    </source>
</evidence>
<dbReference type="InterPro" id="IPR013106">
    <property type="entry name" value="Ig_V-set"/>
</dbReference>
<dbReference type="InterPro" id="IPR003599">
    <property type="entry name" value="Ig_sub"/>
</dbReference>
<dbReference type="Ensembl" id="ENSAMET00000025335.1">
    <property type="protein sequence ID" value="ENSAMEP00000029363.1"/>
    <property type="gene ID" value="ENSAMEG00000025543.1"/>
</dbReference>
<protein>
    <recommendedName>
        <fullName evidence="10">Ig-like domain-containing protein</fullName>
    </recommendedName>
</protein>
<keyword evidence="8" id="KW-0391">Immunity</keyword>
<proteinExistence type="predicted"/>
<dbReference type="Pfam" id="PF07686">
    <property type="entry name" value="V-set"/>
    <property type="match status" value="1"/>
</dbReference>
<evidence type="ECO:0000256" key="6">
    <source>
        <dbReference type="ARBA" id="ARBA00023180"/>
    </source>
</evidence>
<keyword evidence="4" id="KW-0472">Membrane</keyword>
<dbReference type="AlphaFoldDB" id="A0A7N5JS04"/>
<dbReference type="GO" id="GO:0042101">
    <property type="term" value="C:T cell receptor complex"/>
    <property type="evidence" value="ECO:0007669"/>
    <property type="project" value="UniProtKB-KW"/>
</dbReference>